<organism evidence="2 3">
    <name type="scientific">Roseococcus suduntuyensis</name>
    <dbReference type="NCBI Taxonomy" id="455361"/>
    <lineage>
        <taxon>Bacteria</taxon>
        <taxon>Pseudomonadati</taxon>
        <taxon>Pseudomonadota</taxon>
        <taxon>Alphaproteobacteria</taxon>
        <taxon>Acetobacterales</taxon>
        <taxon>Roseomonadaceae</taxon>
        <taxon>Roseococcus</taxon>
    </lineage>
</organism>
<dbReference type="RefSeq" id="WP_184383507.1">
    <property type="nucleotide sequence ID" value="NZ_JACIDJ010000002.1"/>
</dbReference>
<reference evidence="2 3" key="1">
    <citation type="submission" date="2020-08" db="EMBL/GenBank/DDBJ databases">
        <title>Genomic Encyclopedia of Type Strains, Phase IV (KMG-IV): sequencing the most valuable type-strain genomes for metagenomic binning, comparative biology and taxonomic classification.</title>
        <authorList>
            <person name="Goeker M."/>
        </authorList>
    </citation>
    <scope>NUCLEOTIDE SEQUENCE [LARGE SCALE GENOMIC DNA]</scope>
    <source>
        <strain evidence="2 3">DSM 19979</strain>
    </source>
</reference>
<keyword evidence="3" id="KW-1185">Reference proteome</keyword>
<accession>A0A840ABI7</accession>
<keyword evidence="1" id="KW-0812">Transmembrane</keyword>
<name>A0A840ABI7_9PROT</name>
<evidence type="ECO:0000313" key="3">
    <source>
        <dbReference type="Proteomes" id="UP000553193"/>
    </source>
</evidence>
<comment type="caution">
    <text evidence="2">The sequence shown here is derived from an EMBL/GenBank/DDBJ whole genome shotgun (WGS) entry which is preliminary data.</text>
</comment>
<dbReference type="EMBL" id="JACIDJ010000002">
    <property type="protein sequence ID" value="MBB3898447.1"/>
    <property type="molecule type" value="Genomic_DNA"/>
</dbReference>
<evidence type="ECO:0000256" key="1">
    <source>
        <dbReference type="SAM" id="Phobius"/>
    </source>
</evidence>
<evidence type="ECO:0000313" key="2">
    <source>
        <dbReference type="EMBL" id="MBB3898447.1"/>
    </source>
</evidence>
<dbReference type="AlphaFoldDB" id="A0A840ABI7"/>
<evidence type="ECO:0008006" key="4">
    <source>
        <dbReference type="Google" id="ProtNLM"/>
    </source>
</evidence>
<feature type="transmembrane region" description="Helical" evidence="1">
    <location>
        <begin position="25"/>
        <end position="44"/>
    </location>
</feature>
<sequence>MALTVTAPSTGADAARPRVGIGRRLMLGFGAVLALLVALAAIAAHQVNSISESLAVVNDVNGVKQRFAINFRGSVHDRAISLRDVVLVTNENERAEALREITRLEEFYARSATSLDAMMATGAGVTPDERRILASI</sequence>
<keyword evidence="1" id="KW-0472">Membrane</keyword>
<proteinExistence type="predicted"/>
<protein>
    <recommendedName>
        <fullName evidence="4">Methyl-accepting chemotaxis protein</fullName>
    </recommendedName>
</protein>
<keyword evidence="1" id="KW-1133">Transmembrane helix</keyword>
<gene>
    <name evidence="2" type="ORF">GGQ83_001884</name>
</gene>
<dbReference type="Proteomes" id="UP000553193">
    <property type="component" value="Unassembled WGS sequence"/>
</dbReference>